<dbReference type="PRINTS" id="PR00039">
    <property type="entry name" value="HTHLYSR"/>
</dbReference>
<dbReference type="Pfam" id="PF00126">
    <property type="entry name" value="HTH_1"/>
    <property type="match status" value="1"/>
</dbReference>
<keyword evidence="3 6" id="KW-0238">DNA-binding</keyword>
<name>A0A318IR12_9BURK</name>
<keyword evidence="4" id="KW-0804">Transcription</keyword>
<organism evidence="6 7">
    <name type="scientific">Undibacterium pigrum</name>
    <dbReference type="NCBI Taxonomy" id="401470"/>
    <lineage>
        <taxon>Bacteria</taxon>
        <taxon>Pseudomonadati</taxon>
        <taxon>Pseudomonadota</taxon>
        <taxon>Betaproteobacteria</taxon>
        <taxon>Burkholderiales</taxon>
        <taxon>Oxalobacteraceae</taxon>
        <taxon>Undibacterium</taxon>
    </lineage>
</organism>
<dbReference type="GO" id="GO:0003700">
    <property type="term" value="F:DNA-binding transcription factor activity"/>
    <property type="evidence" value="ECO:0007669"/>
    <property type="project" value="InterPro"/>
</dbReference>
<dbReference type="InterPro" id="IPR036390">
    <property type="entry name" value="WH_DNA-bd_sf"/>
</dbReference>
<dbReference type="InterPro" id="IPR036388">
    <property type="entry name" value="WH-like_DNA-bd_sf"/>
</dbReference>
<dbReference type="InterPro" id="IPR050176">
    <property type="entry name" value="LTTR"/>
</dbReference>
<evidence type="ECO:0000256" key="1">
    <source>
        <dbReference type="ARBA" id="ARBA00009437"/>
    </source>
</evidence>
<dbReference type="FunFam" id="1.10.10.10:FF:000001">
    <property type="entry name" value="LysR family transcriptional regulator"/>
    <property type="match status" value="1"/>
</dbReference>
<reference evidence="6 7" key="1">
    <citation type="submission" date="2018-05" db="EMBL/GenBank/DDBJ databases">
        <title>Genomic Encyclopedia of Type Strains, Phase IV (KMG-IV): sequencing the most valuable type-strain genomes for metagenomic binning, comparative biology and taxonomic classification.</title>
        <authorList>
            <person name="Goeker M."/>
        </authorList>
    </citation>
    <scope>NUCLEOTIDE SEQUENCE [LARGE SCALE GENOMIC DNA]</scope>
    <source>
        <strain evidence="6 7">DSM 19792</strain>
    </source>
</reference>
<dbReference type="EMBL" id="QJKB01000015">
    <property type="protein sequence ID" value="PXX37815.1"/>
    <property type="molecule type" value="Genomic_DNA"/>
</dbReference>
<dbReference type="SUPFAM" id="SSF53850">
    <property type="entry name" value="Periplasmic binding protein-like II"/>
    <property type="match status" value="1"/>
</dbReference>
<dbReference type="Gene3D" id="3.40.190.10">
    <property type="entry name" value="Periplasmic binding protein-like II"/>
    <property type="match status" value="2"/>
</dbReference>
<protein>
    <submittedName>
        <fullName evidence="6">DNA-binding transcriptional LysR family regulator</fullName>
    </submittedName>
</protein>
<evidence type="ECO:0000256" key="2">
    <source>
        <dbReference type="ARBA" id="ARBA00023015"/>
    </source>
</evidence>
<evidence type="ECO:0000313" key="7">
    <source>
        <dbReference type="Proteomes" id="UP000247792"/>
    </source>
</evidence>
<comment type="similarity">
    <text evidence="1">Belongs to the LysR transcriptional regulatory family.</text>
</comment>
<dbReference type="PROSITE" id="PS50931">
    <property type="entry name" value="HTH_LYSR"/>
    <property type="match status" value="1"/>
</dbReference>
<gene>
    <name evidence="6" type="ORF">DFR42_11565</name>
</gene>
<comment type="caution">
    <text evidence="6">The sequence shown here is derived from an EMBL/GenBank/DDBJ whole genome shotgun (WGS) entry which is preliminary data.</text>
</comment>
<dbReference type="PANTHER" id="PTHR30579:SF7">
    <property type="entry name" value="HTH-TYPE TRANSCRIPTIONAL REGULATOR LRHA-RELATED"/>
    <property type="match status" value="1"/>
</dbReference>
<keyword evidence="7" id="KW-1185">Reference proteome</keyword>
<dbReference type="RefSeq" id="WP_110257938.1">
    <property type="nucleotide sequence ID" value="NZ_QJKB01000015.1"/>
</dbReference>
<dbReference type="Pfam" id="PF03466">
    <property type="entry name" value="LysR_substrate"/>
    <property type="match status" value="1"/>
</dbReference>
<dbReference type="GO" id="GO:0003677">
    <property type="term" value="F:DNA binding"/>
    <property type="evidence" value="ECO:0007669"/>
    <property type="project" value="UniProtKB-KW"/>
</dbReference>
<sequence length="288" mass="31298">MKNLDIALLRTFLHVAETRSMTFAAQRLHMTQGAVSQQIKRLEEVLDRRLLDRGKSGITLTPEGELLLLKARSMVEMNDSILAAMAVTEVAGTVRLGVPHDLMVMHLPTILPAFVKAYPQVEISLLAGSSTELRKNFDSGLLDLAIIEEPAVSTEGELLCLERPVWAGKRDGRAWQKRPLPICLVSDTCVFKPSVIRELARASIDWRNVLDYPSMEAITATVQADLAVTALLPSTVPPGLDVLGAEAGLPQLDEFAISLRMPAHGASAASMALAEAIRVEYAAKRAIS</sequence>
<keyword evidence="2" id="KW-0805">Transcription regulation</keyword>
<dbReference type="OrthoDB" id="6555293at2"/>
<dbReference type="Proteomes" id="UP000247792">
    <property type="component" value="Unassembled WGS sequence"/>
</dbReference>
<dbReference type="Gene3D" id="1.10.10.10">
    <property type="entry name" value="Winged helix-like DNA-binding domain superfamily/Winged helix DNA-binding domain"/>
    <property type="match status" value="1"/>
</dbReference>
<proteinExistence type="inferred from homology"/>
<dbReference type="PANTHER" id="PTHR30579">
    <property type="entry name" value="TRANSCRIPTIONAL REGULATOR"/>
    <property type="match status" value="1"/>
</dbReference>
<evidence type="ECO:0000256" key="4">
    <source>
        <dbReference type="ARBA" id="ARBA00023163"/>
    </source>
</evidence>
<evidence type="ECO:0000256" key="3">
    <source>
        <dbReference type="ARBA" id="ARBA00023125"/>
    </source>
</evidence>
<dbReference type="InterPro" id="IPR000847">
    <property type="entry name" value="LysR_HTH_N"/>
</dbReference>
<feature type="domain" description="HTH lysR-type" evidence="5">
    <location>
        <begin position="4"/>
        <end position="61"/>
    </location>
</feature>
<evidence type="ECO:0000259" key="5">
    <source>
        <dbReference type="PROSITE" id="PS50931"/>
    </source>
</evidence>
<evidence type="ECO:0000313" key="6">
    <source>
        <dbReference type="EMBL" id="PXX37815.1"/>
    </source>
</evidence>
<dbReference type="SUPFAM" id="SSF46785">
    <property type="entry name" value="Winged helix' DNA-binding domain"/>
    <property type="match status" value="1"/>
</dbReference>
<accession>A0A318IR12</accession>
<dbReference type="InterPro" id="IPR005119">
    <property type="entry name" value="LysR_subst-bd"/>
</dbReference>
<dbReference type="AlphaFoldDB" id="A0A318IR12"/>